<keyword evidence="3" id="KW-1185">Reference proteome</keyword>
<gene>
    <name evidence="2" type="ORF">M011DRAFT_27485</name>
</gene>
<accession>A0A6A6VBN9</accession>
<proteinExistence type="predicted"/>
<sequence>MARGQSSTAVSTWARFELDKPSTFLFTWTLRLPPLRQVRLTCQMGSISTMSLKSLALRTKKSLSGIYNFGKAEQPAPSVPETPKPKKEPKETPKNNKKSATPSDGGSPRLQEFGMSPSSGGSSKTGSPSQKRSSRLARSLRRMRSSFDGSKKGQDGEYLVTPIKQTLSIKHRPSLGLAFQASPTGQPIFNSEAMTSRTDIVRSSPITVPGSDVENTPSHPSLPPGTVPNTPAPLAKVVLHLPSDSPERGHEPPPTPGMAVELPLPTPMPGTNFPLEELDTPEIVVSSPSIPSLQDGYFALSLKNGTASHPAKEDVVPTRAPESQPNLTITASPTQAPDTIRVVTNTPTTGDQNKRTSEHESSTRDSWEQDGRYVSAYLALGAQEKQDDADSKAERRQSIWGRHSGLYDGTGYAPSDTVDDESGRPDTAAGSAKSGVEPSATDKKTPTLAAAESVNAPSAKDSLQDIVRAYTLFDEGREVRDEKHEHVPAAQVGGEVPSKDVVEEDSKQRSTTATALTGKA</sequence>
<feature type="compositionally biased region" description="Basic and acidic residues" evidence="1">
    <location>
        <begin position="83"/>
        <end position="94"/>
    </location>
</feature>
<feature type="compositionally biased region" description="Basic and acidic residues" evidence="1">
    <location>
        <begin position="384"/>
        <end position="397"/>
    </location>
</feature>
<dbReference type="Proteomes" id="UP000799440">
    <property type="component" value="Unassembled WGS sequence"/>
</dbReference>
<feature type="compositionally biased region" description="Basic and acidic residues" evidence="1">
    <location>
        <begin position="497"/>
        <end position="508"/>
    </location>
</feature>
<feature type="region of interest" description="Disordered" evidence="1">
    <location>
        <begin position="69"/>
        <end position="157"/>
    </location>
</feature>
<feature type="region of interest" description="Disordered" evidence="1">
    <location>
        <begin position="203"/>
        <end position="275"/>
    </location>
</feature>
<feature type="region of interest" description="Disordered" evidence="1">
    <location>
        <begin position="382"/>
        <end position="461"/>
    </location>
</feature>
<feature type="compositionally biased region" description="Polar residues" evidence="1">
    <location>
        <begin position="321"/>
        <end position="351"/>
    </location>
</feature>
<name>A0A6A6VBN9_9PLEO</name>
<feature type="compositionally biased region" description="Polar residues" evidence="1">
    <location>
        <begin position="509"/>
        <end position="520"/>
    </location>
</feature>
<evidence type="ECO:0000313" key="2">
    <source>
        <dbReference type="EMBL" id="KAF2747998.1"/>
    </source>
</evidence>
<reference evidence="2" key="1">
    <citation type="journal article" date="2020" name="Stud. Mycol.">
        <title>101 Dothideomycetes genomes: a test case for predicting lifestyles and emergence of pathogens.</title>
        <authorList>
            <person name="Haridas S."/>
            <person name="Albert R."/>
            <person name="Binder M."/>
            <person name="Bloem J."/>
            <person name="Labutti K."/>
            <person name="Salamov A."/>
            <person name="Andreopoulos B."/>
            <person name="Baker S."/>
            <person name="Barry K."/>
            <person name="Bills G."/>
            <person name="Bluhm B."/>
            <person name="Cannon C."/>
            <person name="Castanera R."/>
            <person name="Culley D."/>
            <person name="Daum C."/>
            <person name="Ezra D."/>
            <person name="Gonzalez J."/>
            <person name="Henrissat B."/>
            <person name="Kuo A."/>
            <person name="Liang C."/>
            <person name="Lipzen A."/>
            <person name="Lutzoni F."/>
            <person name="Magnuson J."/>
            <person name="Mondo S."/>
            <person name="Nolan M."/>
            <person name="Ohm R."/>
            <person name="Pangilinan J."/>
            <person name="Park H.-J."/>
            <person name="Ramirez L."/>
            <person name="Alfaro M."/>
            <person name="Sun H."/>
            <person name="Tritt A."/>
            <person name="Yoshinaga Y."/>
            <person name="Zwiers L.-H."/>
            <person name="Turgeon B."/>
            <person name="Goodwin S."/>
            <person name="Spatafora J."/>
            <person name="Crous P."/>
            <person name="Grigoriev I."/>
        </authorList>
    </citation>
    <scope>NUCLEOTIDE SEQUENCE</scope>
    <source>
        <strain evidence="2">CBS 119925</strain>
    </source>
</reference>
<dbReference type="OrthoDB" id="3795553at2759"/>
<feature type="compositionally biased region" description="Basic and acidic residues" evidence="1">
    <location>
        <begin position="352"/>
        <end position="370"/>
    </location>
</feature>
<protein>
    <submittedName>
        <fullName evidence="2">Uncharacterized protein</fullName>
    </submittedName>
</protein>
<evidence type="ECO:0000313" key="3">
    <source>
        <dbReference type="Proteomes" id="UP000799440"/>
    </source>
</evidence>
<dbReference type="EMBL" id="MU006570">
    <property type="protein sequence ID" value="KAF2747998.1"/>
    <property type="molecule type" value="Genomic_DNA"/>
</dbReference>
<feature type="region of interest" description="Disordered" evidence="1">
    <location>
        <begin position="308"/>
        <end position="370"/>
    </location>
</feature>
<feature type="compositionally biased region" description="Low complexity" evidence="1">
    <location>
        <begin position="114"/>
        <end position="131"/>
    </location>
</feature>
<organism evidence="2 3">
    <name type="scientific">Sporormia fimetaria CBS 119925</name>
    <dbReference type="NCBI Taxonomy" id="1340428"/>
    <lineage>
        <taxon>Eukaryota</taxon>
        <taxon>Fungi</taxon>
        <taxon>Dikarya</taxon>
        <taxon>Ascomycota</taxon>
        <taxon>Pezizomycotina</taxon>
        <taxon>Dothideomycetes</taxon>
        <taxon>Pleosporomycetidae</taxon>
        <taxon>Pleosporales</taxon>
        <taxon>Sporormiaceae</taxon>
        <taxon>Sporormia</taxon>
    </lineage>
</organism>
<feature type="compositionally biased region" description="Basic residues" evidence="1">
    <location>
        <begin position="132"/>
        <end position="144"/>
    </location>
</feature>
<dbReference type="AlphaFoldDB" id="A0A6A6VBN9"/>
<feature type="region of interest" description="Disordered" evidence="1">
    <location>
        <begin position="479"/>
        <end position="520"/>
    </location>
</feature>
<evidence type="ECO:0000256" key="1">
    <source>
        <dbReference type="SAM" id="MobiDB-lite"/>
    </source>
</evidence>